<keyword evidence="5 7" id="KW-0456">Lyase</keyword>
<gene>
    <name evidence="7" type="primary">mltG</name>
    <name evidence="9" type="ORF">RV14_GL000276</name>
</gene>
<reference evidence="9 10" key="1">
    <citation type="submission" date="2014-12" db="EMBL/GenBank/DDBJ databases">
        <title>Draft genome sequences of 29 type strains of Enterococci.</title>
        <authorList>
            <person name="Zhong Z."/>
            <person name="Sun Z."/>
            <person name="Liu W."/>
            <person name="Zhang W."/>
            <person name="Zhang H."/>
        </authorList>
    </citation>
    <scope>NUCLEOTIDE SEQUENCE [LARGE SCALE GENOMIC DNA]</scope>
    <source>
        <strain evidence="9 10">DSM 15687</strain>
    </source>
</reference>
<dbReference type="EC" id="4.2.2.29" evidence="7"/>
<feature type="compositionally biased region" description="Basic and acidic residues" evidence="8">
    <location>
        <begin position="1"/>
        <end position="12"/>
    </location>
</feature>
<organism evidence="9 10">
    <name type="scientific">Enterococcus ratti</name>
    <dbReference type="NCBI Taxonomy" id="150033"/>
    <lineage>
        <taxon>Bacteria</taxon>
        <taxon>Bacillati</taxon>
        <taxon>Bacillota</taxon>
        <taxon>Bacilli</taxon>
        <taxon>Lactobacillales</taxon>
        <taxon>Enterococcaceae</taxon>
        <taxon>Enterococcus</taxon>
    </lineage>
</organism>
<dbReference type="NCBIfam" id="TIGR00247">
    <property type="entry name" value="endolytic transglycosylase MltG"/>
    <property type="match status" value="1"/>
</dbReference>
<dbReference type="Pfam" id="PF02618">
    <property type="entry name" value="YceG"/>
    <property type="match status" value="1"/>
</dbReference>
<keyword evidence="2 7" id="KW-0812">Transmembrane</keyword>
<feature type="transmembrane region" description="Helical" evidence="7">
    <location>
        <begin position="38"/>
        <end position="62"/>
    </location>
</feature>
<dbReference type="STRING" id="150033.RV14_GL000276"/>
<keyword evidence="10" id="KW-1185">Reference proteome</keyword>
<evidence type="ECO:0000256" key="5">
    <source>
        <dbReference type="ARBA" id="ARBA00023239"/>
    </source>
</evidence>
<keyword evidence="6 7" id="KW-0961">Cell wall biogenesis/degradation</keyword>
<evidence type="ECO:0000313" key="10">
    <source>
        <dbReference type="Proteomes" id="UP000182152"/>
    </source>
</evidence>
<comment type="caution">
    <text evidence="9">The sequence shown here is derived from an EMBL/GenBank/DDBJ whole genome shotgun (WGS) entry which is preliminary data.</text>
</comment>
<comment type="subcellular location">
    <subcellularLocation>
        <location evidence="7">Cell membrane</location>
        <topology evidence="7">Single-pass membrane protein</topology>
    </subcellularLocation>
</comment>
<evidence type="ECO:0000256" key="6">
    <source>
        <dbReference type="ARBA" id="ARBA00023316"/>
    </source>
</evidence>
<comment type="similarity">
    <text evidence="7">Belongs to the transglycosylase MltG family.</text>
</comment>
<evidence type="ECO:0000256" key="7">
    <source>
        <dbReference type="HAMAP-Rule" id="MF_02065"/>
    </source>
</evidence>
<keyword evidence="1 7" id="KW-1003">Cell membrane</keyword>
<feature type="site" description="Important for catalytic activity" evidence="7">
    <location>
        <position position="276"/>
    </location>
</feature>
<name>A0A1L8WJC3_9ENTE</name>
<comment type="function">
    <text evidence="7">Functions as a peptidoglycan terminase that cleaves nascent peptidoglycan strands endolytically to terminate their elongation.</text>
</comment>
<dbReference type="EMBL" id="JXLB01000011">
    <property type="protein sequence ID" value="OJG81121.1"/>
    <property type="molecule type" value="Genomic_DNA"/>
</dbReference>
<dbReference type="HAMAP" id="MF_02065">
    <property type="entry name" value="MltG"/>
    <property type="match status" value="1"/>
</dbReference>
<dbReference type="PANTHER" id="PTHR30518">
    <property type="entry name" value="ENDOLYTIC MUREIN TRANSGLYCOSYLASE"/>
    <property type="match status" value="1"/>
</dbReference>
<evidence type="ECO:0000313" key="9">
    <source>
        <dbReference type="EMBL" id="OJG81121.1"/>
    </source>
</evidence>
<proteinExistence type="inferred from homology"/>
<keyword evidence="3 7" id="KW-1133">Transmembrane helix</keyword>
<dbReference type="CDD" id="cd08010">
    <property type="entry name" value="MltG_like"/>
    <property type="match status" value="1"/>
</dbReference>
<accession>A0A1L8WJC3</accession>
<comment type="catalytic activity">
    <reaction evidence="7">
        <text>a peptidoglycan chain = a peptidoglycan chain with N-acetyl-1,6-anhydromuramyl-[peptide] at the reducing end + a peptidoglycan chain with N-acetylglucosamine at the non-reducing end.</text>
        <dbReference type="EC" id="4.2.2.29"/>
    </reaction>
</comment>
<dbReference type="GO" id="GO:0008932">
    <property type="term" value="F:lytic endotransglycosylase activity"/>
    <property type="evidence" value="ECO:0007669"/>
    <property type="project" value="UniProtKB-UniRule"/>
</dbReference>
<evidence type="ECO:0000256" key="2">
    <source>
        <dbReference type="ARBA" id="ARBA00022692"/>
    </source>
</evidence>
<dbReference type="AlphaFoldDB" id="A0A1L8WJC3"/>
<dbReference type="Gene3D" id="3.30.160.60">
    <property type="entry name" value="Classic Zinc Finger"/>
    <property type="match status" value="1"/>
</dbReference>
<dbReference type="Proteomes" id="UP000182152">
    <property type="component" value="Unassembled WGS sequence"/>
</dbReference>
<protein>
    <recommendedName>
        <fullName evidence="7">Endolytic murein transglycosylase</fullName>
        <ecNumber evidence="7">4.2.2.29</ecNumber>
    </recommendedName>
    <alternativeName>
        <fullName evidence="7">Peptidoglycan lytic transglycosylase</fullName>
    </alternativeName>
    <alternativeName>
        <fullName evidence="7">Peptidoglycan polymerization terminase</fullName>
    </alternativeName>
</protein>
<keyword evidence="4 7" id="KW-0472">Membrane</keyword>
<evidence type="ECO:0000256" key="3">
    <source>
        <dbReference type="ARBA" id="ARBA00022989"/>
    </source>
</evidence>
<dbReference type="GO" id="GO:0009252">
    <property type="term" value="P:peptidoglycan biosynthetic process"/>
    <property type="evidence" value="ECO:0007669"/>
    <property type="project" value="UniProtKB-UniRule"/>
</dbReference>
<dbReference type="RefSeq" id="WP_071855485.1">
    <property type="nucleotide sequence ID" value="NZ_JXLB01000011.1"/>
</dbReference>
<feature type="region of interest" description="Disordered" evidence="8">
    <location>
        <begin position="1"/>
        <end position="29"/>
    </location>
</feature>
<dbReference type="GO" id="GO:0071555">
    <property type="term" value="P:cell wall organization"/>
    <property type="evidence" value="ECO:0007669"/>
    <property type="project" value="UniProtKB-KW"/>
</dbReference>
<evidence type="ECO:0000256" key="4">
    <source>
        <dbReference type="ARBA" id="ARBA00023136"/>
    </source>
</evidence>
<sequence>MSENKQRPEAKKSKQRHSSKKDEVMNQRKNLRKKEEKIVGKIILVIVLMLVIVGGILGFTVYRYVDSGLKPLDPTNSQLVQIEIPSGSSNKQIGEILEKDQVIKSGIVFNYYTKFKNLTGFQAGYYQMAPNMTLDEIGKQLQAGGTSEPKKVADGKIVIPEGYDIDQIASRVAKVTGKEKQAFLDLMKNNSFFKELQKKFPELLESASQAKNVKYPLEGYLFPATYDYYKEMSLKDLVVQMVNKTNTVLQPYFSTIKQQHLTIQQVLTLASLVEKEGVKENDRKNIAQVFFNRIKANMPLQSDISVLYALGKHKENVSYQDTAVDSPYNLYTNTGYGPGPFDNPSEASIQAVLEPIKNDYYYFVADIKNGNVYFAKTYEEHLKLVDKYVNNS</sequence>
<dbReference type="OrthoDB" id="9814591at2"/>
<evidence type="ECO:0000256" key="8">
    <source>
        <dbReference type="SAM" id="MobiDB-lite"/>
    </source>
</evidence>
<dbReference type="PANTHER" id="PTHR30518:SF2">
    <property type="entry name" value="ENDOLYTIC MUREIN TRANSGLYCOSYLASE"/>
    <property type="match status" value="1"/>
</dbReference>
<evidence type="ECO:0000256" key="1">
    <source>
        <dbReference type="ARBA" id="ARBA00022475"/>
    </source>
</evidence>
<dbReference type="InterPro" id="IPR003770">
    <property type="entry name" value="MLTG-like"/>
</dbReference>
<dbReference type="Gene3D" id="3.30.1490.480">
    <property type="entry name" value="Endolytic murein transglycosylase"/>
    <property type="match status" value="1"/>
</dbReference>
<dbReference type="GO" id="GO:0005886">
    <property type="term" value="C:plasma membrane"/>
    <property type="evidence" value="ECO:0007669"/>
    <property type="project" value="UniProtKB-SubCell"/>
</dbReference>